<keyword evidence="4" id="KW-1185">Reference proteome</keyword>
<proteinExistence type="predicted"/>
<name>A0A0C4ECL3_MAGP6</name>
<evidence type="ECO:0000313" key="2">
    <source>
        <dbReference type="EMBL" id="KLU90590.1"/>
    </source>
</evidence>
<evidence type="ECO:0000313" key="4">
    <source>
        <dbReference type="Proteomes" id="UP000011715"/>
    </source>
</evidence>
<protein>
    <submittedName>
        <fullName evidence="2 3">Uncharacterized protein</fullName>
    </submittedName>
</protein>
<evidence type="ECO:0000313" key="3">
    <source>
        <dbReference type="EnsemblFungi" id="MAPG_10442T0"/>
    </source>
</evidence>
<feature type="region of interest" description="Disordered" evidence="1">
    <location>
        <begin position="75"/>
        <end position="113"/>
    </location>
</feature>
<reference evidence="3" key="5">
    <citation type="submission" date="2015-06" db="UniProtKB">
        <authorList>
            <consortium name="EnsemblFungi"/>
        </authorList>
    </citation>
    <scope>IDENTIFICATION</scope>
    <source>
        <strain evidence="3">ATCC 64411</strain>
    </source>
</reference>
<feature type="compositionally biased region" description="Basic and acidic residues" evidence="1">
    <location>
        <begin position="103"/>
        <end position="113"/>
    </location>
</feature>
<reference evidence="2" key="3">
    <citation type="submission" date="2011-03" db="EMBL/GenBank/DDBJ databases">
        <title>Annotation of Magnaporthe poae ATCC 64411.</title>
        <authorList>
            <person name="Ma L.-J."/>
            <person name="Dead R."/>
            <person name="Young S.K."/>
            <person name="Zeng Q."/>
            <person name="Gargeya S."/>
            <person name="Fitzgerald M."/>
            <person name="Haas B."/>
            <person name="Abouelleil A."/>
            <person name="Alvarado L."/>
            <person name="Arachchi H.M."/>
            <person name="Berlin A."/>
            <person name="Brown A."/>
            <person name="Chapman S.B."/>
            <person name="Chen Z."/>
            <person name="Dunbar C."/>
            <person name="Freedman E."/>
            <person name="Gearin G."/>
            <person name="Gellesch M."/>
            <person name="Goldberg J."/>
            <person name="Griggs A."/>
            <person name="Gujja S."/>
            <person name="Heiman D."/>
            <person name="Howarth C."/>
            <person name="Larson L."/>
            <person name="Lui A."/>
            <person name="MacDonald P.J.P."/>
            <person name="Mehta T."/>
            <person name="Montmayeur A."/>
            <person name="Murphy C."/>
            <person name="Neiman D."/>
            <person name="Pearson M."/>
            <person name="Priest M."/>
            <person name="Roberts A."/>
            <person name="Saif S."/>
            <person name="Shea T."/>
            <person name="Shenoy N."/>
            <person name="Sisk P."/>
            <person name="Stolte C."/>
            <person name="Sykes S."/>
            <person name="Yandava C."/>
            <person name="Wortman J."/>
            <person name="Nusbaum C."/>
            <person name="Birren B."/>
        </authorList>
    </citation>
    <scope>NUCLEOTIDE SEQUENCE</scope>
    <source>
        <strain evidence="2">ATCC 64411</strain>
    </source>
</reference>
<feature type="compositionally biased region" description="Polar residues" evidence="1">
    <location>
        <begin position="85"/>
        <end position="101"/>
    </location>
</feature>
<accession>A0A0C4ECL3</accession>
<reference evidence="2" key="2">
    <citation type="submission" date="2010-05" db="EMBL/GenBank/DDBJ databases">
        <title>The Genome Sequence of Magnaporthe poae strain ATCC 64411.</title>
        <authorList>
            <consortium name="The Broad Institute Genome Sequencing Platform"/>
            <consortium name="Broad Institute Genome Sequencing Center for Infectious Disease"/>
            <person name="Ma L.-J."/>
            <person name="Dead R."/>
            <person name="Young S."/>
            <person name="Zeng Q."/>
            <person name="Koehrsen M."/>
            <person name="Alvarado L."/>
            <person name="Berlin A."/>
            <person name="Chapman S.B."/>
            <person name="Chen Z."/>
            <person name="Freedman E."/>
            <person name="Gellesch M."/>
            <person name="Goldberg J."/>
            <person name="Griggs A."/>
            <person name="Gujja S."/>
            <person name="Heilman E.R."/>
            <person name="Heiman D."/>
            <person name="Hepburn T."/>
            <person name="Howarth C."/>
            <person name="Jen D."/>
            <person name="Larson L."/>
            <person name="Mehta T."/>
            <person name="Neiman D."/>
            <person name="Pearson M."/>
            <person name="Roberts A."/>
            <person name="Saif S."/>
            <person name="Shea T."/>
            <person name="Shenoy N."/>
            <person name="Sisk P."/>
            <person name="Stolte C."/>
            <person name="Sykes S."/>
            <person name="Walk T."/>
            <person name="White J."/>
            <person name="Yandava C."/>
            <person name="Haas B."/>
            <person name="Nusbaum C."/>
            <person name="Birren B."/>
        </authorList>
    </citation>
    <scope>NUCLEOTIDE SEQUENCE</scope>
    <source>
        <strain evidence="2">ATCC 64411</strain>
    </source>
</reference>
<dbReference type="VEuPathDB" id="FungiDB:MAPG_10442"/>
<reference evidence="3" key="4">
    <citation type="journal article" date="2015" name="G3 (Bethesda)">
        <title>Genome sequences of three phytopathogenic species of the Magnaporthaceae family of fungi.</title>
        <authorList>
            <person name="Okagaki L.H."/>
            <person name="Nunes C.C."/>
            <person name="Sailsbery J."/>
            <person name="Clay B."/>
            <person name="Brown D."/>
            <person name="John T."/>
            <person name="Oh Y."/>
            <person name="Young N."/>
            <person name="Fitzgerald M."/>
            <person name="Haas B.J."/>
            <person name="Zeng Q."/>
            <person name="Young S."/>
            <person name="Adiconis X."/>
            <person name="Fan L."/>
            <person name="Levin J.Z."/>
            <person name="Mitchell T.K."/>
            <person name="Okubara P.A."/>
            <person name="Farman M.L."/>
            <person name="Kohn L.M."/>
            <person name="Birren B."/>
            <person name="Ma L.-J."/>
            <person name="Dean R.A."/>
        </authorList>
    </citation>
    <scope>NUCLEOTIDE SEQUENCE</scope>
    <source>
        <strain evidence="3">ATCC 64411 / 73-15</strain>
    </source>
</reference>
<reference evidence="4" key="1">
    <citation type="submission" date="2010-05" db="EMBL/GenBank/DDBJ databases">
        <title>The genome sequence of Magnaporthe poae strain ATCC 64411.</title>
        <authorList>
            <person name="Ma L.-J."/>
            <person name="Dead R."/>
            <person name="Young S."/>
            <person name="Zeng Q."/>
            <person name="Koehrsen M."/>
            <person name="Alvarado L."/>
            <person name="Berlin A."/>
            <person name="Chapman S.B."/>
            <person name="Chen Z."/>
            <person name="Freedman E."/>
            <person name="Gellesch M."/>
            <person name="Goldberg J."/>
            <person name="Griggs A."/>
            <person name="Gujja S."/>
            <person name="Heilman E.R."/>
            <person name="Heiman D."/>
            <person name="Hepburn T."/>
            <person name="Howarth C."/>
            <person name="Jen D."/>
            <person name="Larson L."/>
            <person name="Mehta T."/>
            <person name="Neiman D."/>
            <person name="Pearson M."/>
            <person name="Roberts A."/>
            <person name="Saif S."/>
            <person name="Shea T."/>
            <person name="Shenoy N."/>
            <person name="Sisk P."/>
            <person name="Stolte C."/>
            <person name="Sykes S."/>
            <person name="Walk T."/>
            <person name="White J."/>
            <person name="Yandava C."/>
            <person name="Haas B."/>
            <person name="Nusbaum C."/>
            <person name="Birren B."/>
        </authorList>
    </citation>
    <scope>NUCLEOTIDE SEQUENCE [LARGE SCALE GENOMIC DNA]</scope>
    <source>
        <strain evidence="4">ATCC 64411 / 73-15</strain>
    </source>
</reference>
<evidence type="ECO:0000256" key="1">
    <source>
        <dbReference type="SAM" id="MobiDB-lite"/>
    </source>
</evidence>
<sequence length="113" mass="12595">MPVEIVLGKKLDIVAKHDLDRPSVRAYTHVSEFLSTHALFNVYDFKPVDQYEGLDSQLHLLLKHRAADLPIPGAPTILGDDRRPSQANITWSSSGNFVGQSKQRHDGEAGRHV</sequence>
<dbReference type="EMBL" id="ADBL01002335">
    <property type="status" value="NOT_ANNOTATED_CDS"/>
    <property type="molecule type" value="Genomic_DNA"/>
</dbReference>
<organism evidence="3 4">
    <name type="scientific">Magnaporthiopsis poae (strain ATCC 64411 / 73-15)</name>
    <name type="common">Kentucky bluegrass fungus</name>
    <name type="synonym">Magnaporthe poae</name>
    <dbReference type="NCBI Taxonomy" id="644358"/>
    <lineage>
        <taxon>Eukaryota</taxon>
        <taxon>Fungi</taxon>
        <taxon>Dikarya</taxon>
        <taxon>Ascomycota</taxon>
        <taxon>Pezizomycotina</taxon>
        <taxon>Sordariomycetes</taxon>
        <taxon>Sordariomycetidae</taxon>
        <taxon>Magnaporthales</taxon>
        <taxon>Magnaporthaceae</taxon>
        <taxon>Magnaporthiopsis</taxon>
    </lineage>
</organism>
<dbReference type="EnsemblFungi" id="MAPG_10442T0">
    <property type="protein sequence ID" value="MAPG_10442T0"/>
    <property type="gene ID" value="MAPG_10442"/>
</dbReference>
<dbReference type="AlphaFoldDB" id="A0A0C4ECL3"/>
<gene>
    <name evidence="2" type="ORF">MAPG_10442</name>
</gene>
<dbReference type="Proteomes" id="UP000011715">
    <property type="component" value="Unassembled WGS sequence"/>
</dbReference>
<dbReference type="EMBL" id="GL876975">
    <property type="protein sequence ID" value="KLU90590.1"/>
    <property type="molecule type" value="Genomic_DNA"/>
</dbReference>